<evidence type="ECO:0000313" key="3">
    <source>
        <dbReference type="Proteomes" id="UP000192929"/>
    </source>
</evidence>
<gene>
    <name evidence="2" type="ORF">SAMN06296028_12710</name>
</gene>
<evidence type="ECO:0000313" key="2">
    <source>
        <dbReference type="EMBL" id="SMF30897.1"/>
    </source>
</evidence>
<dbReference type="Proteomes" id="UP000192929">
    <property type="component" value="Unassembled WGS sequence"/>
</dbReference>
<reference evidence="3" key="1">
    <citation type="submission" date="2017-04" db="EMBL/GenBank/DDBJ databases">
        <authorList>
            <person name="Varghese N."/>
            <person name="Submissions S."/>
        </authorList>
    </citation>
    <scope>NUCLEOTIDE SEQUENCE [LARGE SCALE GENOMIC DNA]</scope>
    <source>
        <strain evidence="3">NIO-1021</strain>
    </source>
</reference>
<sequence>MSVPRGSTGGDRGASEMLQLSKADYLVIERQYVEGENQIQVYRASTKGATDVSRSAALTGTEIPMKKELVIDLVVSGMSPGNVEAVSFGPDFADGDTSLVLAADDNFNLATQDTVFHLLRVNTHK</sequence>
<protein>
    <submittedName>
        <fullName evidence="2">Esterase-like activity of phytase</fullName>
    </submittedName>
</protein>
<keyword evidence="3" id="KW-1185">Reference proteome</keyword>
<dbReference type="Pfam" id="PF13449">
    <property type="entry name" value="Phytase-like"/>
    <property type="match status" value="1"/>
</dbReference>
<feature type="domain" description="Phytase-like" evidence="1">
    <location>
        <begin position="10"/>
        <end position="107"/>
    </location>
</feature>
<organism evidence="2 3">
    <name type="scientific">Kocuria marina subsp. indica</name>
    <dbReference type="NCBI Taxonomy" id="1049583"/>
    <lineage>
        <taxon>Bacteria</taxon>
        <taxon>Bacillati</taxon>
        <taxon>Actinomycetota</taxon>
        <taxon>Actinomycetes</taxon>
        <taxon>Micrococcales</taxon>
        <taxon>Micrococcaceae</taxon>
        <taxon>Kocuria</taxon>
    </lineage>
</organism>
<proteinExistence type="predicted"/>
<evidence type="ECO:0000259" key="1">
    <source>
        <dbReference type="Pfam" id="PF13449"/>
    </source>
</evidence>
<dbReference type="InterPro" id="IPR027372">
    <property type="entry name" value="Phytase-like_dom"/>
</dbReference>
<dbReference type="AlphaFoldDB" id="A0A1X7EC18"/>
<dbReference type="EMBL" id="FXAC01000027">
    <property type="protein sequence ID" value="SMF30897.1"/>
    <property type="molecule type" value="Genomic_DNA"/>
</dbReference>
<accession>A0A1X7EC18</accession>
<name>A0A1X7EC18_9MICC</name>